<dbReference type="Gramene" id="TraesSYM1A03G00069580.1">
    <property type="protein sequence ID" value="TraesSYM1A03G00069580.1.CDS1"/>
    <property type="gene ID" value="TraesSYM1A03G00069580"/>
</dbReference>
<dbReference type="Gramene" id="TraesMAC1A03G00068290.1">
    <property type="protein sequence ID" value="TraesMAC1A03G00068290.1.CDS1"/>
    <property type="gene ID" value="TraesMAC1A03G00068290"/>
</dbReference>
<dbReference type="Gramene" id="TraesCAD_scaffold_019227_01G000200.1">
    <property type="protein sequence ID" value="TraesCAD_scaffold_019227_01G000200.1"/>
    <property type="gene ID" value="TraesCAD_scaffold_019227_01G000200"/>
</dbReference>
<dbReference type="Gramene" id="TraesNOR1A03G00067790.1">
    <property type="protein sequence ID" value="TraesNOR1A03G00067790.1.CDS1"/>
    <property type="gene ID" value="TraesNOR1A03G00067790"/>
</dbReference>
<sequence length="70" mass="6915">MASGHDGGTLEALWAPIDNMAGCGGRPDAARLWPSRGGRGAAGDDGVVGRAEAGRLAVAATMDVAADYSS</sequence>
<dbReference type="Gramene" id="TraesCS1A03G0370900.1">
    <property type="protein sequence ID" value="TraesCS1A03G0370900.1.CDS1"/>
    <property type="gene ID" value="TraesCS1A03G0370900"/>
</dbReference>
<dbReference type="Gramene" id="TraesROB_scaffold_006180_01G000200.1">
    <property type="protein sequence ID" value="TraesROB_scaffold_006180_01G000200.1"/>
    <property type="gene ID" value="TraesROB_scaffold_006180_01G000200"/>
</dbReference>
<dbReference type="Gramene" id="TraesJAG1A03G00067120.1">
    <property type="protein sequence ID" value="TraesJAG1A03G00067120.1.CDS1"/>
    <property type="gene ID" value="TraesJAG1A03G00067120"/>
</dbReference>
<dbReference type="Proteomes" id="UP000019116">
    <property type="component" value="Chromosome 1A"/>
</dbReference>
<dbReference type="Gramene" id="TraesARI1A03G00068780.1">
    <property type="protein sequence ID" value="TraesARI1A03G00068780.1.CDS1"/>
    <property type="gene ID" value="TraesARI1A03G00068780"/>
</dbReference>
<proteinExistence type="predicted"/>
<protein>
    <submittedName>
        <fullName evidence="1">Uncharacterized protein</fullName>
    </submittedName>
</protein>
<keyword evidence="2" id="KW-1185">Reference proteome</keyword>
<organism evidence="1">
    <name type="scientific">Triticum aestivum</name>
    <name type="common">Wheat</name>
    <dbReference type="NCBI Taxonomy" id="4565"/>
    <lineage>
        <taxon>Eukaryota</taxon>
        <taxon>Viridiplantae</taxon>
        <taxon>Streptophyta</taxon>
        <taxon>Embryophyta</taxon>
        <taxon>Tracheophyta</taxon>
        <taxon>Spermatophyta</taxon>
        <taxon>Magnoliopsida</taxon>
        <taxon>Liliopsida</taxon>
        <taxon>Poales</taxon>
        <taxon>Poaceae</taxon>
        <taxon>BOP clade</taxon>
        <taxon>Pooideae</taxon>
        <taxon>Triticodae</taxon>
        <taxon>Triticeae</taxon>
        <taxon>Triticinae</taxon>
        <taxon>Triticum</taxon>
    </lineage>
</organism>
<dbReference type="Gramene" id="TraesLDM1A03G00066840.1">
    <property type="protein sequence ID" value="TraesLDM1A03G00066840.1.CDS1"/>
    <property type="gene ID" value="TraesLDM1A03G00066840"/>
</dbReference>
<accession>A0A3B5XXH1</accession>
<dbReference type="Gramene" id="TraesCLE_scaffold_004706_01G000200.1">
    <property type="protein sequence ID" value="TraesCLE_scaffold_004706_01G000200.1"/>
    <property type="gene ID" value="TraesCLE_scaffold_004706_01G000200"/>
</dbReference>
<dbReference type="Gramene" id="TraesCS1A02G139000.1">
    <property type="protein sequence ID" value="TraesCS1A02G139000.1.cds1"/>
    <property type="gene ID" value="TraesCS1A02G139000"/>
</dbReference>
<dbReference type="Gramene" id="TraesPARA_EIv1.0_0066720.1">
    <property type="protein sequence ID" value="TraesPARA_EIv1.0_0066720.1.CDS1"/>
    <property type="gene ID" value="TraesPARA_EIv1.0_0066720"/>
</dbReference>
<reference evidence="1" key="2">
    <citation type="submission" date="2018-10" db="UniProtKB">
        <authorList>
            <consortium name="EnsemblPlants"/>
        </authorList>
    </citation>
    <scope>IDENTIFICATION</scope>
</reference>
<reference evidence="1" key="1">
    <citation type="submission" date="2018-08" db="EMBL/GenBank/DDBJ databases">
        <authorList>
            <person name="Rossello M."/>
        </authorList>
    </citation>
    <scope>NUCLEOTIDE SEQUENCE [LARGE SCALE GENOMIC DNA]</scope>
    <source>
        <strain evidence="1">cv. Chinese Spring</strain>
    </source>
</reference>
<dbReference type="Gramene" id="TraesLAC1A03G00069490.1">
    <property type="protein sequence ID" value="TraesLAC1A03G00069490.1.CDS1"/>
    <property type="gene ID" value="TraesLAC1A03G00069490"/>
</dbReference>
<dbReference type="Gramene" id="TraesJUL1A03G00066540.1">
    <property type="protein sequence ID" value="TraesJUL1A03G00066540.1.CDS1"/>
    <property type="gene ID" value="TraesJUL1A03G00066540"/>
</dbReference>
<evidence type="ECO:0000313" key="2">
    <source>
        <dbReference type="Proteomes" id="UP000019116"/>
    </source>
</evidence>
<dbReference type="Gramene" id="TraesSTA1A03G00067360.1">
    <property type="protein sequence ID" value="TraesSTA1A03G00067360.1.CDS1"/>
    <property type="gene ID" value="TraesSTA1A03G00067360"/>
</dbReference>
<evidence type="ECO:0000313" key="1">
    <source>
        <dbReference type="EnsemblPlants" id="TraesCS1A02G139000.1.cds1"/>
    </source>
</evidence>
<name>A0A3B5XXH1_WHEAT</name>
<dbReference type="OMA" id="IDNMAGC"/>
<dbReference type="EnsemblPlants" id="TraesCS1A02G139000.1">
    <property type="protein sequence ID" value="TraesCS1A02G139000.1.cds1"/>
    <property type="gene ID" value="TraesCS1A02G139000"/>
</dbReference>
<dbReference type="AlphaFoldDB" id="A0A3B5XXH1"/>